<organism evidence="1 2">
    <name type="scientific">Danaus plexippus plexippus</name>
    <dbReference type="NCBI Taxonomy" id="278856"/>
    <lineage>
        <taxon>Eukaryota</taxon>
        <taxon>Metazoa</taxon>
        <taxon>Ecdysozoa</taxon>
        <taxon>Arthropoda</taxon>
        <taxon>Hexapoda</taxon>
        <taxon>Insecta</taxon>
        <taxon>Pterygota</taxon>
        <taxon>Neoptera</taxon>
        <taxon>Endopterygota</taxon>
        <taxon>Lepidoptera</taxon>
        <taxon>Glossata</taxon>
        <taxon>Ditrysia</taxon>
        <taxon>Papilionoidea</taxon>
        <taxon>Nymphalidae</taxon>
        <taxon>Danainae</taxon>
        <taxon>Danaini</taxon>
        <taxon>Danaina</taxon>
        <taxon>Danaus</taxon>
        <taxon>Danaus</taxon>
    </lineage>
</organism>
<reference evidence="1 2" key="1">
    <citation type="journal article" date="2011" name="Cell">
        <title>The monarch butterfly genome yields insights into long-distance migration.</title>
        <authorList>
            <person name="Zhan S."/>
            <person name="Merlin C."/>
            <person name="Boore J.L."/>
            <person name="Reppert S.M."/>
        </authorList>
    </citation>
    <scope>NUCLEOTIDE SEQUENCE [LARGE SCALE GENOMIC DNA]</scope>
    <source>
        <strain evidence="1">F-2</strain>
    </source>
</reference>
<evidence type="ECO:0000313" key="2">
    <source>
        <dbReference type="Proteomes" id="UP000007151"/>
    </source>
</evidence>
<dbReference type="Proteomes" id="UP000007151">
    <property type="component" value="Unassembled WGS sequence"/>
</dbReference>
<proteinExistence type="predicted"/>
<dbReference type="EMBL" id="AGBW02014435">
    <property type="protein sequence ID" value="OWR41692.1"/>
    <property type="molecule type" value="Genomic_DNA"/>
</dbReference>
<evidence type="ECO:0000313" key="1">
    <source>
        <dbReference type="EMBL" id="OWR41692.1"/>
    </source>
</evidence>
<sequence>MSGRDAAGVLENLINIKHVVPKRCAVSSVSFDILEIMEMRSGLGRHTHRLSGPAARDAPYDTNTSYTLDSTEPTRVSARAAAGRGSPAWLRLGALLLDLYLLHRHVRVHGGRLLMNTSHH</sequence>
<name>A0A212EJK9_DANPL</name>
<accession>A0A212EJK9</accession>
<dbReference type="AlphaFoldDB" id="A0A212EJK9"/>
<protein>
    <submittedName>
        <fullName evidence="1">Uncharacterized protein</fullName>
    </submittedName>
</protein>
<dbReference type="InParanoid" id="A0A212EJK9"/>
<comment type="caution">
    <text evidence="1">The sequence shown here is derived from an EMBL/GenBank/DDBJ whole genome shotgun (WGS) entry which is preliminary data.</text>
</comment>
<keyword evidence="2" id="KW-1185">Reference proteome</keyword>
<dbReference type="KEGG" id="dpl:KGM_213356"/>
<gene>
    <name evidence="1" type="ORF">KGM_213356</name>
</gene>